<dbReference type="Proteomes" id="UP000278962">
    <property type="component" value="Unassembled WGS sequence"/>
</dbReference>
<name>A0A660L2H2_9ACTN</name>
<comment type="caution">
    <text evidence="3">The sequence shown here is derived from an EMBL/GenBank/DDBJ whole genome shotgun (WGS) entry which is preliminary data.</text>
</comment>
<evidence type="ECO:0000256" key="2">
    <source>
        <dbReference type="SAM" id="Phobius"/>
    </source>
</evidence>
<keyword evidence="2" id="KW-0812">Transmembrane</keyword>
<dbReference type="AlphaFoldDB" id="A0A660L2H2"/>
<feature type="region of interest" description="Disordered" evidence="1">
    <location>
        <begin position="124"/>
        <end position="149"/>
    </location>
</feature>
<protein>
    <submittedName>
        <fullName evidence="3">Uncharacterized protein</fullName>
    </submittedName>
</protein>
<organism evidence="3 4">
    <name type="scientific">Solirubrobacter pauli</name>
    <dbReference type="NCBI Taxonomy" id="166793"/>
    <lineage>
        <taxon>Bacteria</taxon>
        <taxon>Bacillati</taxon>
        <taxon>Actinomycetota</taxon>
        <taxon>Thermoleophilia</taxon>
        <taxon>Solirubrobacterales</taxon>
        <taxon>Solirubrobacteraceae</taxon>
        <taxon>Solirubrobacter</taxon>
    </lineage>
</organism>
<proteinExistence type="predicted"/>
<evidence type="ECO:0000256" key="1">
    <source>
        <dbReference type="SAM" id="MobiDB-lite"/>
    </source>
</evidence>
<dbReference type="RefSeq" id="WP_121257364.1">
    <property type="nucleotide sequence ID" value="NZ_RBIL01000002.1"/>
</dbReference>
<reference evidence="3 4" key="1">
    <citation type="submission" date="2018-10" db="EMBL/GenBank/DDBJ databases">
        <title>Genomic Encyclopedia of Archaeal and Bacterial Type Strains, Phase II (KMG-II): from individual species to whole genera.</title>
        <authorList>
            <person name="Goeker M."/>
        </authorList>
    </citation>
    <scope>NUCLEOTIDE SEQUENCE [LARGE SCALE GENOMIC DNA]</scope>
    <source>
        <strain evidence="3 4">DSM 14954</strain>
    </source>
</reference>
<keyword evidence="2" id="KW-1133">Transmembrane helix</keyword>
<sequence>MIDTLTDEQLAAARARTHERINDLLVTPPRRSRRLPALGFAVAAAAAAVVAFAPGHGPTRLAEATAATTLRGFDPQPLPTLAPGEYYAVRVVQREAKDPADALDLRYWADANGAGREQTLNDGKVVRDKPLGGPEPVPSTAPAHPRWPTDPKDLEAYLRAQVPTPPGAPRHEPTTRDYVLAASQMIVDPRGTPPETLRAVFAFLSGLPGMKLVGDVTDPLGRPGKAVAADGDPQIHEGVGVELIVNPDTGRPLAMVHYRDGDVNRPWLQTIRTEGVVTSSDELP</sequence>
<dbReference type="EMBL" id="RBIL01000002">
    <property type="protein sequence ID" value="RKQ88127.1"/>
    <property type="molecule type" value="Genomic_DNA"/>
</dbReference>
<feature type="transmembrane region" description="Helical" evidence="2">
    <location>
        <begin position="35"/>
        <end position="53"/>
    </location>
</feature>
<evidence type="ECO:0000313" key="4">
    <source>
        <dbReference type="Proteomes" id="UP000278962"/>
    </source>
</evidence>
<keyword evidence="2" id="KW-0472">Membrane</keyword>
<keyword evidence="4" id="KW-1185">Reference proteome</keyword>
<evidence type="ECO:0000313" key="3">
    <source>
        <dbReference type="EMBL" id="RKQ88127.1"/>
    </source>
</evidence>
<dbReference type="OrthoDB" id="3467914at2"/>
<gene>
    <name evidence="3" type="ORF">C8N24_6168</name>
</gene>
<accession>A0A660L2H2</accession>